<accession>F8FGS6</accession>
<sequence length="48" mass="4730">MGSPRQSRALGRAGARLADGAGRPSAAIPACAPPSAPARAAWPWPPPG</sequence>
<gene>
    <name evidence="2" type="ordered locus">KNP414_06941</name>
</gene>
<dbReference type="HOGENOM" id="CLU_3155717_0_0_9"/>
<proteinExistence type="predicted"/>
<evidence type="ECO:0000313" key="3">
    <source>
        <dbReference type="Proteomes" id="UP000006620"/>
    </source>
</evidence>
<dbReference type="PATRIC" id="fig|1036673.3.peg.6475"/>
<dbReference type="Proteomes" id="UP000006620">
    <property type="component" value="Chromosome"/>
</dbReference>
<dbReference type="KEGG" id="pms:KNP414_06941"/>
<evidence type="ECO:0000256" key="1">
    <source>
        <dbReference type="SAM" id="MobiDB-lite"/>
    </source>
</evidence>
<reference evidence="2 3" key="2">
    <citation type="journal article" date="2013" name="Genome Announc.">
        <title>Genome Sequence of Growth-Improving Paenibacillus mucilaginosus Strain KNP414.</title>
        <authorList>
            <person name="Lu J.J."/>
            <person name="Wang J.F."/>
            <person name="Hu X.F."/>
        </authorList>
    </citation>
    <scope>NUCLEOTIDE SEQUENCE [LARGE SCALE GENOMIC DNA]</scope>
    <source>
        <strain evidence="2 3">KNP414</strain>
    </source>
</reference>
<feature type="compositionally biased region" description="Low complexity" evidence="1">
    <location>
        <begin position="8"/>
        <end position="30"/>
    </location>
</feature>
<reference evidence="3" key="1">
    <citation type="submission" date="2011-06" db="EMBL/GenBank/DDBJ databases">
        <title>Complete genome sequence of Paenibacillus mucilaginosus KNP414.</title>
        <authorList>
            <person name="Wang J."/>
            <person name="Hu S."/>
            <person name="Hu X."/>
            <person name="Zhang B."/>
            <person name="Dong D."/>
            <person name="Zhang S."/>
            <person name="Zhao K."/>
            <person name="Wu D."/>
        </authorList>
    </citation>
    <scope>NUCLEOTIDE SEQUENCE [LARGE SCALE GENOMIC DNA]</scope>
    <source>
        <strain evidence="3">KNP414</strain>
    </source>
</reference>
<dbReference type="AlphaFoldDB" id="F8FGS6"/>
<name>F8FGS6_PAEMK</name>
<evidence type="ECO:0000313" key="2">
    <source>
        <dbReference type="EMBL" id="AEI45453.1"/>
    </source>
</evidence>
<organism evidence="2 3">
    <name type="scientific">Paenibacillus mucilaginosus (strain KNP414)</name>
    <dbReference type="NCBI Taxonomy" id="1036673"/>
    <lineage>
        <taxon>Bacteria</taxon>
        <taxon>Bacillati</taxon>
        <taxon>Bacillota</taxon>
        <taxon>Bacilli</taxon>
        <taxon>Bacillales</taxon>
        <taxon>Paenibacillaceae</taxon>
        <taxon>Paenibacillus</taxon>
    </lineage>
</organism>
<dbReference type="EMBL" id="CP002869">
    <property type="protein sequence ID" value="AEI45453.1"/>
    <property type="molecule type" value="Genomic_DNA"/>
</dbReference>
<protein>
    <submittedName>
        <fullName evidence="2">Uncharacterized protein</fullName>
    </submittedName>
</protein>
<feature type="region of interest" description="Disordered" evidence="1">
    <location>
        <begin position="1"/>
        <end position="48"/>
    </location>
</feature>